<feature type="repeat" description="ARM" evidence="2">
    <location>
        <begin position="768"/>
        <end position="800"/>
    </location>
</feature>
<dbReference type="Proteomes" id="UP000663825">
    <property type="component" value="Unassembled WGS sequence"/>
</dbReference>
<dbReference type="InterPro" id="IPR000225">
    <property type="entry name" value="Armadillo"/>
</dbReference>
<feature type="repeat" description="ANK" evidence="1">
    <location>
        <begin position="558"/>
        <end position="590"/>
    </location>
</feature>
<feature type="region of interest" description="Disordered" evidence="3">
    <location>
        <begin position="1"/>
        <end position="43"/>
    </location>
</feature>
<protein>
    <recommendedName>
        <fullName evidence="7">Ankyrin and armadillo repeat-containing protein</fullName>
    </recommendedName>
</protein>
<dbReference type="InterPro" id="IPR002110">
    <property type="entry name" value="Ankyrin_rpt"/>
</dbReference>
<evidence type="ECO:0000256" key="1">
    <source>
        <dbReference type="PROSITE-ProRule" id="PRU00023"/>
    </source>
</evidence>
<feature type="repeat" description="ANK" evidence="1">
    <location>
        <begin position="596"/>
        <end position="628"/>
    </location>
</feature>
<keyword evidence="4" id="KW-0472">Membrane</keyword>
<dbReference type="PROSITE" id="PS50176">
    <property type="entry name" value="ARM_REPEAT"/>
    <property type="match status" value="1"/>
</dbReference>
<dbReference type="Pfam" id="PF12796">
    <property type="entry name" value="Ank_2"/>
    <property type="match status" value="2"/>
</dbReference>
<feature type="transmembrane region" description="Helical" evidence="4">
    <location>
        <begin position="334"/>
        <end position="351"/>
    </location>
</feature>
<dbReference type="SUPFAM" id="SSF48371">
    <property type="entry name" value="ARM repeat"/>
    <property type="match status" value="2"/>
</dbReference>
<accession>A0A817ZIJ8</accession>
<comment type="caution">
    <text evidence="5">The sequence shown here is derived from an EMBL/GenBank/DDBJ whole genome shotgun (WGS) entry which is preliminary data.</text>
</comment>
<dbReference type="InterPro" id="IPR016024">
    <property type="entry name" value="ARM-type_fold"/>
</dbReference>
<feature type="repeat" description="ANK" evidence="1">
    <location>
        <begin position="628"/>
        <end position="660"/>
    </location>
</feature>
<dbReference type="InterPro" id="IPR043379">
    <property type="entry name" value="ANKAR"/>
</dbReference>
<dbReference type="InterPro" id="IPR036770">
    <property type="entry name" value="Ankyrin_rpt-contain_sf"/>
</dbReference>
<gene>
    <name evidence="5" type="ORF">TIS948_LOCUS26932</name>
</gene>
<dbReference type="PROSITE" id="PS50088">
    <property type="entry name" value="ANK_REPEAT"/>
    <property type="match status" value="4"/>
</dbReference>
<evidence type="ECO:0000256" key="2">
    <source>
        <dbReference type="PROSITE-ProRule" id="PRU00259"/>
    </source>
</evidence>
<keyword evidence="4" id="KW-1133">Transmembrane helix</keyword>
<dbReference type="SMART" id="SM00185">
    <property type="entry name" value="ARM"/>
    <property type="match status" value="6"/>
</dbReference>
<dbReference type="OrthoDB" id="1683831at2759"/>
<keyword evidence="4" id="KW-0812">Transmembrane</keyword>
<sequence>MERVHTKQRASTAFNIQRRLPSKQVSRARHASPSASTGADRPDLVIQNSMDQVSVRNVYDLFSKFDKWEITELLTARETNWLLTNADIYKTPTEHPTGLIRQLQAFSESHIDILFPVDDDIPLLDTREVHQLLRELTIAIYSLNAQPTLSLEANFDLSSTCQIPTAFLDTRLGQIMINCDAWLKSVWHGVFMSREKRAKFADRWRHTGEASITRSVLHEFEAAGLQDISQDVDYSEAKNSFQPEPKSEDQTQSDDQFLASYADDLSMVLTLHLDQVSQLKNCLMFNGNYTIQSQIKTIQEKLDNQQFQRLKALLQVHENYLRRTFTSKTEVRKYIYLLEITCFLFSLLVGLKRRMKKIPNLNRLLPMIIGEDVRTERELPPFMYMKKQSTNIFPIEEETMFHLHGGIQFEYETGSLSNKLAEILNGKNESLLDASRRTLYGYLDLPNSPNMEYHVPIVEIDGKKYYHLVVDIEPYYGLSPVWLRVIQKSVESAAQKRFLNETVIYEMYKKYFGRKKATYYKNPEHGLRVSAQRGLACIFQALARKTPPSGLSKPNLRDGLTLMHYAAIHNRPIIIGILILLGVDVNAKSEVNYVANGGTPLHFACRHGSLDAASCLLGNLAAIQTDHEGWTPIHHAAFCDHVPIIRLLYNKHQDLLEQTTKDSRQSTPLLLAATSGALDAVQCLVSLHANIGYKDELGHTVIHLAASNLHTNVIEYFIRLNSRLVPTWTILVDLIIHPDLPMKRAAVQCLHIMTTHGEQFWRPLLEADGIQRLVRLLKITDVNLILSTLSVLCNISTNTEVRVAISTAETNLSEMFANLLKFHNDEIRSKTSILIADICFIPSNQERFLASDAVVGLSRMLDSPIEDVLVNACNAIDLLCRKNQFMQNELAKHGIIEKLTELLALDSKILRGTVASALASVTYNNMANQLIASSKGALKLIVELMQDREFGIRYKGSLAIEALAINNLENQKQFLSKYLNVQKPLNELMEIRSSEEWALEVREQAAFSLWALGGQIKSQQRYVAECFGIPHIVTMLLSNSEKLQYVSLNAVIALADESEPNQNRLYRENILAPLIRLLKHYHQLSHRVLLVLVQSFSVLCIGVSLAPNTLLQNAIVEHNAISMIIRLMESTQHVDLKVECCLSLARLVLNNSANQKQLSNDFNVADVVVRFSEINESDLKLRALLALSLFAYNNLENQCIFKDTNKISYNSFRTFIDSSDATYSALACFQVIVLARVIGDTEDEQVTLTALAIMKLADLLLSTNISLITQIAKYISSLARVRTGISDGFVSCQVLERLIEKLYTPSPPATSEDAGDEVEMHSTCAIAIGALSYNKTAFRLLYNLVRRDPSSSFIYSIELNPSFFFFSFIIKFLALYDKIVECGQRSCMSSEFVKFFESERVKGLPVDSLSLHLRVLESRSASSAHRRSTFSARKTPSRIGTANSHLRIQTTSVCSTIPSIQNKRHLTLSSKLSHT</sequence>
<proteinExistence type="predicted"/>
<dbReference type="InterPro" id="IPR011989">
    <property type="entry name" value="ARM-like"/>
</dbReference>
<evidence type="ECO:0000256" key="4">
    <source>
        <dbReference type="SAM" id="Phobius"/>
    </source>
</evidence>
<keyword evidence="1" id="KW-0040">ANK repeat</keyword>
<feature type="repeat" description="ANK" evidence="1">
    <location>
        <begin position="664"/>
        <end position="696"/>
    </location>
</feature>
<evidence type="ECO:0000313" key="6">
    <source>
        <dbReference type="Proteomes" id="UP000663825"/>
    </source>
</evidence>
<organism evidence="5 6">
    <name type="scientific">Rotaria socialis</name>
    <dbReference type="NCBI Taxonomy" id="392032"/>
    <lineage>
        <taxon>Eukaryota</taxon>
        <taxon>Metazoa</taxon>
        <taxon>Spiralia</taxon>
        <taxon>Gnathifera</taxon>
        <taxon>Rotifera</taxon>
        <taxon>Eurotatoria</taxon>
        <taxon>Bdelloidea</taxon>
        <taxon>Philodinida</taxon>
        <taxon>Philodinidae</taxon>
        <taxon>Rotaria</taxon>
    </lineage>
</organism>
<evidence type="ECO:0008006" key="7">
    <source>
        <dbReference type="Google" id="ProtNLM"/>
    </source>
</evidence>
<dbReference type="Gene3D" id="1.25.40.20">
    <property type="entry name" value="Ankyrin repeat-containing domain"/>
    <property type="match status" value="1"/>
</dbReference>
<name>A0A817ZIJ8_9BILA</name>
<dbReference type="PANTHER" id="PTHR46464">
    <property type="entry name" value="ANK_REP_REGION DOMAIN-CONTAINING PROTEIN"/>
    <property type="match status" value="1"/>
</dbReference>
<dbReference type="Gene3D" id="1.25.10.10">
    <property type="entry name" value="Leucine-rich Repeat Variant"/>
    <property type="match status" value="2"/>
</dbReference>
<dbReference type="SMART" id="SM00248">
    <property type="entry name" value="ANK"/>
    <property type="match status" value="5"/>
</dbReference>
<dbReference type="PROSITE" id="PS50297">
    <property type="entry name" value="ANK_REP_REGION"/>
    <property type="match status" value="2"/>
</dbReference>
<evidence type="ECO:0000256" key="3">
    <source>
        <dbReference type="SAM" id="MobiDB-lite"/>
    </source>
</evidence>
<dbReference type="PANTHER" id="PTHR46464:SF1">
    <property type="entry name" value="ANKYRIN AND ARMADILLO REPEAT-CONTAINING PROTEIN"/>
    <property type="match status" value="1"/>
</dbReference>
<reference evidence="5" key="1">
    <citation type="submission" date="2021-02" db="EMBL/GenBank/DDBJ databases">
        <authorList>
            <person name="Nowell W R."/>
        </authorList>
    </citation>
    <scope>NUCLEOTIDE SEQUENCE</scope>
</reference>
<dbReference type="EMBL" id="CAJNXB010004778">
    <property type="protein sequence ID" value="CAF3392040.1"/>
    <property type="molecule type" value="Genomic_DNA"/>
</dbReference>
<dbReference type="SUPFAM" id="SSF48403">
    <property type="entry name" value="Ankyrin repeat"/>
    <property type="match status" value="1"/>
</dbReference>
<evidence type="ECO:0000313" key="5">
    <source>
        <dbReference type="EMBL" id="CAF3392040.1"/>
    </source>
</evidence>